<evidence type="ECO:0000256" key="1">
    <source>
        <dbReference type="SAM" id="SignalP"/>
    </source>
</evidence>
<reference evidence="2" key="2">
    <citation type="journal article" date="2022" name="Microbiol. Resour. Announc.">
        <title>Whole-Genome Sequence of Entomortierella parvispora E1425, a Mucoromycotan Fungus Associated with Burkholderiaceae-Related Endosymbiotic Bacteria.</title>
        <authorList>
            <person name="Herlambang A."/>
            <person name="Guo Y."/>
            <person name="Takashima Y."/>
            <person name="Narisawa K."/>
            <person name="Ohta H."/>
            <person name="Nishizawa T."/>
        </authorList>
    </citation>
    <scope>NUCLEOTIDE SEQUENCE</scope>
    <source>
        <strain evidence="2">E1425</strain>
    </source>
</reference>
<accession>A0A9P3M022</accession>
<feature type="signal peptide" evidence="1">
    <location>
        <begin position="1"/>
        <end position="18"/>
    </location>
</feature>
<evidence type="ECO:0000313" key="2">
    <source>
        <dbReference type="EMBL" id="GJJ76510.1"/>
    </source>
</evidence>
<sequence>MKISAVFVVLAAIALVQAAPHKVVEPSVEATADIKPQNASPHSGSAALGKRGLVNVSNVKTKVCVPVKAKVQNVHVL</sequence>
<proteinExistence type="predicted"/>
<keyword evidence="1" id="KW-0732">Signal</keyword>
<feature type="chain" id="PRO_5040343255" evidence="1">
    <location>
        <begin position="19"/>
        <end position="77"/>
    </location>
</feature>
<dbReference type="Proteomes" id="UP000827284">
    <property type="component" value="Unassembled WGS sequence"/>
</dbReference>
<reference evidence="2" key="1">
    <citation type="submission" date="2021-11" db="EMBL/GenBank/DDBJ databases">
        <authorList>
            <person name="Herlambang A."/>
            <person name="Guo Y."/>
            <person name="Takashima Y."/>
            <person name="Nishizawa T."/>
        </authorList>
    </citation>
    <scope>NUCLEOTIDE SEQUENCE</scope>
    <source>
        <strain evidence="2">E1425</strain>
    </source>
</reference>
<comment type="caution">
    <text evidence="2">The sequence shown here is derived from an EMBL/GenBank/DDBJ whole genome shotgun (WGS) entry which is preliminary data.</text>
</comment>
<organism evidence="2 3">
    <name type="scientific">Entomortierella parvispora</name>
    <dbReference type="NCBI Taxonomy" id="205924"/>
    <lineage>
        <taxon>Eukaryota</taxon>
        <taxon>Fungi</taxon>
        <taxon>Fungi incertae sedis</taxon>
        <taxon>Mucoromycota</taxon>
        <taxon>Mortierellomycotina</taxon>
        <taxon>Mortierellomycetes</taxon>
        <taxon>Mortierellales</taxon>
        <taxon>Mortierellaceae</taxon>
        <taxon>Entomortierella</taxon>
    </lineage>
</organism>
<gene>
    <name evidence="2" type="ORF">EMPS_08869</name>
</gene>
<name>A0A9P3M022_9FUNG</name>
<protein>
    <submittedName>
        <fullName evidence="2">Uncharacterized protein</fullName>
    </submittedName>
</protein>
<dbReference type="AlphaFoldDB" id="A0A9P3M022"/>
<keyword evidence="3" id="KW-1185">Reference proteome</keyword>
<evidence type="ECO:0000313" key="3">
    <source>
        <dbReference type="Proteomes" id="UP000827284"/>
    </source>
</evidence>
<dbReference type="EMBL" id="BQFW01000012">
    <property type="protein sequence ID" value="GJJ76510.1"/>
    <property type="molecule type" value="Genomic_DNA"/>
</dbReference>